<organism evidence="14 15">
    <name type="scientific">Roseiarcus fermentans</name>
    <dbReference type="NCBI Taxonomy" id="1473586"/>
    <lineage>
        <taxon>Bacteria</taxon>
        <taxon>Pseudomonadati</taxon>
        <taxon>Pseudomonadota</taxon>
        <taxon>Alphaproteobacteria</taxon>
        <taxon>Hyphomicrobiales</taxon>
        <taxon>Roseiarcaceae</taxon>
        <taxon>Roseiarcus</taxon>
    </lineage>
</organism>
<dbReference type="PANTHER" id="PTHR48105">
    <property type="entry name" value="THIOREDOXIN REDUCTASE 1-RELATED-RELATED"/>
    <property type="match status" value="1"/>
</dbReference>
<evidence type="ECO:0000313" key="15">
    <source>
        <dbReference type="Proteomes" id="UP000253529"/>
    </source>
</evidence>
<protein>
    <recommendedName>
        <fullName evidence="3">Thioredoxin reductase</fullName>
    </recommendedName>
</protein>
<feature type="disulfide bond" description="Redox-active" evidence="11">
    <location>
        <begin position="343"/>
        <end position="346"/>
    </location>
</feature>
<dbReference type="InterPro" id="IPR044142">
    <property type="entry name" value="AhpF_NTD_N"/>
</dbReference>
<keyword evidence="4" id="KW-0285">Flavoprotein</keyword>
<evidence type="ECO:0000256" key="6">
    <source>
        <dbReference type="ARBA" id="ARBA00023002"/>
    </source>
</evidence>
<evidence type="ECO:0000259" key="13">
    <source>
        <dbReference type="Pfam" id="PF13192"/>
    </source>
</evidence>
<comment type="similarity">
    <text evidence="1">Belongs to the class-II pyridine nucleotide-disulfide oxidoreductase family.</text>
</comment>
<name>A0A366FGU5_9HYPH</name>
<dbReference type="Pfam" id="PF07992">
    <property type="entry name" value="Pyr_redox_2"/>
    <property type="match status" value="1"/>
</dbReference>
<dbReference type="PRINTS" id="PR00469">
    <property type="entry name" value="PNDRDTASEII"/>
</dbReference>
<keyword evidence="6" id="KW-0560">Oxidoreductase</keyword>
<keyword evidence="8 11" id="KW-1015">Disulfide bond</keyword>
<dbReference type="OrthoDB" id="9806179at2"/>
<evidence type="ECO:0000256" key="4">
    <source>
        <dbReference type="ARBA" id="ARBA00022630"/>
    </source>
</evidence>
<dbReference type="GO" id="GO:0102039">
    <property type="term" value="F:NADH-dependent peroxiredoxin activity"/>
    <property type="evidence" value="ECO:0007669"/>
    <property type="project" value="InterPro"/>
</dbReference>
<evidence type="ECO:0000256" key="10">
    <source>
        <dbReference type="PIRSR" id="PIRSR000238-1"/>
    </source>
</evidence>
<evidence type="ECO:0000256" key="3">
    <source>
        <dbReference type="ARBA" id="ARBA00018719"/>
    </source>
</evidence>
<dbReference type="GO" id="GO:0032991">
    <property type="term" value="C:protein-containing complex"/>
    <property type="evidence" value="ECO:0007669"/>
    <property type="project" value="UniProtKB-ARBA"/>
</dbReference>
<gene>
    <name evidence="14" type="ORF">DFR50_11193</name>
</gene>
<dbReference type="InterPro" id="IPR036188">
    <property type="entry name" value="FAD/NAD-bd_sf"/>
</dbReference>
<evidence type="ECO:0000256" key="8">
    <source>
        <dbReference type="ARBA" id="ARBA00023157"/>
    </source>
</evidence>
<evidence type="ECO:0000256" key="11">
    <source>
        <dbReference type="PIRSR" id="PIRSR000238-2"/>
    </source>
</evidence>
<dbReference type="InterPro" id="IPR012081">
    <property type="entry name" value="Alkyl_hydroperoxide_Rdtase_suF"/>
</dbReference>
<accession>A0A366FGU5</accession>
<evidence type="ECO:0000256" key="5">
    <source>
        <dbReference type="ARBA" id="ARBA00022827"/>
    </source>
</evidence>
<dbReference type="PIRSF" id="PIRSF000238">
    <property type="entry name" value="AhpF"/>
    <property type="match status" value="1"/>
</dbReference>
<dbReference type="GO" id="GO:0016668">
    <property type="term" value="F:oxidoreductase activity, acting on a sulfur group of donors, NAD(P) as acceptor"/>
    <property type="evidence" value="ECO:0007669"/>
    <property type="project" value="UniProtKB-ARBA"/>
</dbReference>
<keyword evidence="15" id="KW-1185">Reference proteome</keyword>
<feature type="binding site" evidence="10">
    <location>
        <begin position="355"/>
        <end position="369"/>
    </location>
    <ligand>
        <name>NAD(+)</name>
        <dbReference type="ChEBI" id="CHEBI:57540"/>
    </ligand>
</feature>
<sequence>MLDDSIKTQLKGYFERIQRPIELVASLDGGEASRETLELLEEIASLSDRIALIRDGDDARKPSFAIRPAGGDAVVTFAGLPMGHEFNSLVLALLQAGGHPPKIAPETVEQIKAIAGDYRFETYFSQSCQNCPEVVQALNAISVLNPHVRHVAIDGAAFPAETAEREIMAVPSVFLNGKPFGQGRMSLDEIVAKLDAGASARDAERLNARAPYDMLIVGGGPAGAAAAIYAARKGIRTGLVADRFGGQTNDTLGIENLISVAHTEGPALAKELESLVRAHEVEVMTGQMAAQLIPAAPGGLAEVRLASGATLKARTVVLSPGARWRSMNVPGEAEYRNKGVAYCPHCDGPLFKGKRVAVIGGGNSGVEAAIDLAGITAHVTLIEFDPKLRADEVLQAKLRSLPNVSIIASAQTTEVFGDGARVVGLAYKDRTTGAVHRLELEGIFVQIGLVPNSEWLKGAVKLTGRGEIEVDARQETSAYGVFAAGDATTTPFKQIVIAMGDGAKAALSAFDCLMRAPAPMVEAA</sequence>
<dbReference type="AlphaFoldDB" id="A0A366FGU5"/>
<reference evidence="14 15" key="1">
    <citation type="submission" date="2018-06" db="EMBL/GenBank/DDBJ databases">
        <title>Genomic Encyclopedia of Type Strains, Phase IV (KMG-IV): sequencing the most valuable type-strain genomes for metagenomic binning, comparative biology and taxonomic classification.</title>
        <authorList>
            <person name="Goeker M."/>
        </authorList>
    </citation>
    <scope>NUCLEOTIDE SEQUENCE [LARGE SCALE GENOMIC DNA]</scope>
    <source>
        <strain evidence="14 15">DSM 24875</strain>
    </source>
</reference>
<dbReference type="SUPFAM" id="SSF52833">
    <property type="entry name" value="Thioredoxin-like"/>
    <property type="match status" value="2"/>
</dbReference>
<feature type="binding site" evidence="10">
    <location>
        <begin position="476"/>
        <end position="486"/>
    </location>
    <ligand>
        <name>FAD</name>
        <dbReference type="ChEBI" id="CHEBI:57692"/>
    </ligand>
</feature>
<dbReference type="NCBIfam" id="TIGR03140">
    <property type="entry name" value="AhpF"/>
    <property type="match status" value="1"/>
</dbReference>
<dbReference type="InterPro" id="IPR012336">
    <property type="entry name" value="Thioredoxin-like_fold"/>
</dbReference>
<evidence type="ECO:0000256" key="7">
    <source>
        <dbReference type="ARBA" id="ARBA00023027"/>
    </source>
</evidence>
<proteinExistence type="inferred from homology"/>
<dbReference type="CDD" id="cd03026">
    <property type="entry name" value="AhpF_NTD_C"/>
    <property type="match status" value="1"/>
</dbReference>
<dbReference type="Gene3D" id="3.50.50.60">
    <property type="entry name" value="FAD/NAD(P)-binding domain"/>
    <property type="match status" value="2"/>
</dbReference>
<dbReference type="PRINTS" id="PR00368">
    <property type="entry name" value="FADPNR"/>
</dbReference>
<feature type="domain" description="FAD/NAD(P)-binding" evidence="12">
    <location>
        <begin position="212"/>
        <end position="502"/>
    </location>
</feature>
<feature type="binding site" evidence="10">
    <location>
        <begin position="213"/>
        <end position="228"/>
    </location>
    <ligand>
        <name>FAD</name>
        <dbReference type="ChEBI" id="CHEBI:57692"/>
    </ligand>
</feature>
<keyword evidence="5 10" id="KW-0274">FAD</keyword>
<evidence type="ECO:0000313" key="14">
    <source>
        <dbReference type="EMBL" id="RBP13831.1"/>
    </source>
</evidence>
<evidence type="ECO:0000259" key="12">
    <source>
        <dbReference type="Pfam" id="PF07992"/>
    </source>
</evidence>
<dbReference type="GO" id="GO:0050660">
    <property type="term" value="F:flavin adenine dinucleotide binding"/>
    <property type="evidence" value="ECO:0007669"/>
    <property type="project" value="InterPro"/>
</dbReference>
<comment type="caution">
    <text evidence="14">The sequence shown here is derived from an EMBL/GenBank/DDBJ whole genome shotgun (WGS) entry which is preliminary data.</text>
</comment>
<keyword evidence="9 11" id="KW-0676">Redox-active center</keyword>
<dbReference type="SUPFAM" id="SSF51905">
    <property type="entry name" value="FAD/NAD(P)-binding domain"/>
    <property type="match status" value="1"/>
</dbReference>
<dbReference type="GO" id="GO:0000302">
    <property type="term" value="P:response to reactive oxygen species"/>
    <property type="evidence" value="ECO:0007669"/>
    <property type="project" value="InterPro"/>
</dbReference>
<keyword evidence="10" id="KW-0521">NADP</keyword>
<feature type="domain" description="Thioredoxin-like fold" evidence="13">
    <location>
        <begin position="124"/>
        <end position="192"/>
    </location>
</feature>
<dbReference type="Proteomes" id="UP000253529">
    <property type="component" value="Unassembled WGS sequence"/>
</dbReference>
<dbReference type="PROSITE" id="PS00573">
    <property type="entry name" value="PYRIDINE_REDOX_2"/>
    <property type="match status" value="1"/>
</dbReference>
<evidence type="ECO:0000256" key="1">
    <source>
        <dbReference type="ARBA" id="ARBA00009333"/>
    </source>
</evidence>
<dbReference type="InterPro" id="IPR044141">
    <property type="entry name" value="AhpF_NTD_C"/>
</dbReference>
<dbReference type="PROSITE" id="PS51354">
    <property type="entry name" value="GLUTAREDOXIN_2"/>
    <property type="match status" value="1"/>
</dbReference>
<comment type="subunit">
    <text evidence="2">Homodimer.</text>
</comment>
<comment type="cofactor">
    <cofactor evidence="10">
        <name>FAD</name>
        <dbReference type="ChEBI" id="CHEBI:57692"/>
    </cofactor>
    <text evidence="10">Binds 1 FAD per subunit.</text>
</comment>
<evidence type="ECO:0000256" key="2">
    <source>
        <dbReference type="ARBA" id="ARBA00011738"/>
    </source>
</evidence>
<evidence type="ECO:0000256" key="9">
    <source>
        <dbReference type="ARBA" id="ARBA00023284"/>
    </source>
</evidence>
<dbReference type="InterPro" id="IPR036249">
    <property type="entry name" value="Thioredoxin-like_sf"/>
</dbReference>
<dbReference type="CDD" id="cd02974">
    <property type="entry name" value="AhpF_NTD_N"/>
    <property type="match status" value="1"/>
</dbReference>
<dbReference type="RefSeq" id="WP_113889382.1">
    <property type="nucleotide sequence ID" value="NZ_QNRK01000011.1"/>
</dbReference>
<dbReference type="Gene3D" id="3.40.30.80">
    <property type="match status" value="1"/>
</dbReference>
<dbReference type="Pfam" id="PF13192">
    <property type="entry name" value="Thioredoxin_3"/>
    <property type="match status" value="1"/>
</dbReference>
<dbReference type="EMBL" id="QNRK01000011">
    <property type="protein sequence ID" value="RBP13831.1"/>
    <property type="molecule type" value="Genomic_DNA"/>
</dbReference>
<dbReference type="InterPro" id="IPR023753">
    <property type="entry name" value="FAD/NAD-binding_dom"/>
</dbReference>
<dbReference type="GO" id="GO:0051287">
    <property type="term" value="F:NAD binding"/>
    <property type="evidence" value="ECO:0007669"/>
    <property type="project" value="InterPro"/>
</dbReference>
<dbReference type="FunFam" id="3.50.50.60:FF:000007">
    <property type="entry name" value="Alkyl hydroperoxide reductase, F subunit"/>
    <property type="match status" value="1"/>
</dbReference>
<dbReference type="InterPro" id="IPR050097">
    <property type="entry name" value="Ferredoxin-NADP_redctase_2"/>
</dbReference>
<keyword evidence="7 10" id="KW-0520">NAD</keyword>
<dbReference type="GO" id="GO:0005829">
    <property type="term" value="C:cytosol"/>
    <property type="evidence" value="ECO:0007669"/>
    <property type="project" value="UniProtKB-ARBA"/>
</dbReference>
<dbReference type="InterPro" id="IPR008255">
    <property type="entry name" value="Pyr_nucl-diS_OxRdtase_2_AS"/>
</dbReference>